<keyword evidence="2" id="KW-0472">Membrane</keyword>
<sequence>MLKAVEEKTAFEMPNIASAQLLADVSEVDSEPLCAEGYRLTEEHCVECGPGSYYDASSKMCKLCPLHEYTDTAGMTQCDKCTGGLGTLQRGSNSSMDCVSLCSVGNMYNVSSGTCEPCPKNFYQNETGQPFCYPCRPSSGTEKVGSTSESECKDYCPGGTELRGGVCTKCKRGFYRVGFQQDACKPCMMANMTTREEGSDLEDQCDIPKCPAGQYVKEDGEDKSCELCAYGFYQPEMAQFSCEPCVKNAKNYTTENMGSVNSTECRFLCPPGQQETSPGSLQCSPCPRGTYRNDSLASRFAQCETCPTGLTTVGKGMDHIDNCSMTACPPGQFVDVKDNKCYSCGYGFYQPLEWQTGCKKCPPKYTTENMGSVNGTECRFLCPPGEEENPPNSQNCSPCERGYWRSGSLDMRFLNCTACTGGMTTQGAGANSFSDCMIRICTKGSYRNASTNNCIKCPLDSYQDEDLMDECKPCLNGRKTKKTGSNKVSDCEFVCPPGQQVFGLSTCLPCARGSFKNESMTFEKCANCTDGTTTESFGANTDQLCNIAVCRPGYVVSSDNSTCDRCPVDQYQPVDIPFSTTKCQMCDENTGTMQDARVSKSECTKICRAGYGLSNDDCKPCGRGLWNNGNLTMRFEQCQACPDGFTTLVTEGATAADNCTIRICKAGFYRNATSNKCMECPLNSYQDEDLQDKCKPCPNDRQTRKEGSQNVTDCEFVCPPGQEVDNSGAACKPCGRGLYKNETMTFDKCTNCRDNFTTDLAGSNSSQLCDVPVCQKGYVVSADKSKCDACPVDMYQPTFMPFSIVKCLMCPNNTGTTEDARSSGTQCTKICRAGYGLNTDECKPCGRGTWNNGNLTMRFEQCQACPVNFTTEVEEGATAPENCTIRDCPPGSYFDAADADACKKCPEGFYQPLYRQISCQKCPNDTSTFGTGSTNITACTIKCSAGQEDDGTEKCVSCPDDKFKEAASFGQCKDCTGDVTSSPSNRTACTVRFCDVGREDKNDKCSDCPLGFYKAERGNKACDRCPDNTTTAAEASRTAAACSVVFCEAGFFSNDNVTCVPCVVGTYKSDRGNQQCTPCTNDVTTDSIGSKQKSDCYLKLCGKGQYRNSSNICQDCSPGFYQNETGQTTCRKCPDGYTSLQPKSIEASSCRIVCPSGFYRNDTTNECVGCERGSYQSNTGATNCLSCGGNFTTTAENSTSPNDCYIQCPIGYYRANSRTCNPCGIGQYQDIPDSTSCKTCGTIQGFEGVTVGQASTKRTDCLPKCGKGFKLNLAERICSNCPIGEYKDQVSLDTECTPCTAGRTTNREGATGADFCSFEICPGGSFRAANQQSCTECDYGFFQPLSNATSVTSCSPCPNGGTTLNKGTASQDLCVLSCAAGTAFNVAEDGCKDCPLRQYRPAGVNPPWCVYCPAGTTTLTTGSSSCVATTATPAPLVRTTVVVTVVVSIGNCDNQEHIRQTIASVLLQLIQNQQTRYPDLCPTSSCDNVGVVFVALCGNNGVTRRKRQTATTATVQIAARDVSPVLGSADNANLRRDTQDVLQNALADTQPVAQALTDNQLAIQSIASPPVCTAGTRINGQRCTACTKGTYSTSPVSEVCTRCPDGTSTTGTGSSSSRDCITKCRLDPNYCGTRGNCSLRAGTTDDYYCRCNSKYSGDYCQQRMDDSDDDNLTLVVAVCGGVGGLLLLILLIIGCCVYRARQSRRTSSSGSDITEYKEYKHPHAYHNAVFTDPTMFNKDVIDFYERDTSLFNGGHSASSKKMPQRQERRTVA</sequence>
<feature type="domain" description="EGF-like" evidence="3">
    <location>
        <begin position="1621"/>
        <end position="1661"/>
    </location>
</feature>
<gene>
    <name evidence="4" type="ORF">ElyMa_001639700</name>
</gene>
<comment type="caution">
    <text evidence="1">Lacks conserved residue(s) required for the propagation of feature annotation.</text>
</comment>
<dbReference type="PANTHER" id="PTHR24046:SF5">
    <property type="entry name" value="EGF-LIKE DOMAIN-CONTAINING PROTEIN"/>
    <property type="match status" value="1"/>
</dbReference>
<feature type="disulfide bond" evidence="1">
    <location>
        <begin position="1651"/>
        <end position="1660"/>
    </location>
</feature>
<dbReference type="Gene3D" id="2.10.50.10">
    <property type="entry name" value="Tumor Necrosis Factor Receptor, subunit A, domain 2"/>
    <property type="match status" value="22"/>
</dbReference>
<protein>
    <submittedName>
        <fullName evidence="4">Signal peptide, CUB and EGF-like domain-containing protein 3</fullName>
    </submittedName>
</protein>
<dbReference type="InterPro" id="IPR001368">
    <property type="entry name" value="TNFR/NGFR_Cys_rich_reg"/>
</dbReference>
<dbReference type="Pfam" id="PF07699">
    <property type="entry name" value="Ephrin_rec_like"/>
    <property type="match status" value="23"/>
</dbReference>
<dbReference type="SMART" id="SM00181">
    <property type="entry name" value="EGF"/>
    <property type="match status" value="6"/>
</dbReference>
<evidence type="ECO:0000259" key="3">
    <source>
        <dbReference type="PROSITE" id="PS50026"/>
    </source>
</evidence>
<evidence type="ECO:0000313" key="5">
    <source>
        <dbReference type="Proteomes" id="UP000762676"/>
    </source>
</evidence>
<dbReference type="EMBL" id="BMAT01003313">
    <property type="protein sequence ID" value="GFS23418.1"/>
    <property type="molecule type" value="Genomic_DNA"/>
</dbReference>
<accession>A0AAV4JKW5</accession>
<dbReference type="SMART" id="SM01411">
    <property type="entry name" value="Ephrin_rec_like"/>
    <property type="match status" value="26"/>
</dbReference>
<dbReference type="SUPFAM" id="SSF57184">
    <property type="entry name" value="Growth factor receptor domain"/>
    <property type="match status" value="9"/>
</dbReference>
<dbReference type="Proteomes" id="UP000762676">
    <property type="component" value="Unassembled WGS sequence"/>
</dbReference>
<comment type="caution">
    <text evidence="4">The sequence shown here is derived from an EMBL/GenBank/DDBJ whole genome shotgun (WGS) entry which is preliminary data.</text>
</comment>
<reference evidence="4 5" key="1">
    <citation type="journal article" date="2021" name="Elife">
        <title>Chloroplast acquisition without the gene transfer in kleptoplastic sea slugs, Plakobranchus ocellatus.</title>
        <authorList>
            <person name="Maeda T."/>
            <person name="Takahashi S."/>
            <person name="Yoshida T."/>
            <person name="Shimamura S."/>
            <person name="Takaki Y."/>
            <person name="Nagai Y."/>
            <person name="Toyoda A."/>
            <person name="Suzuki Y."/>
            <person name="Arimoto A."/>
            <person name="Ishii H."/>
            <person name="Satoh N."/>
            <person name="Nishiyama T."/>
            <person name="Hasebe M."/>
            <person name="Maruyama T."/>
            <person name="Minagawa J."/>
            <person name="Obokata J."/>
            <person name="Shigenobu S."/>
        </authorList>
    </citation>
    <scope>NUCLEOTIDE SEQUENCE [LARGE SCALE GENOMIC DNA]</scope>
</reference>
<dbReference type="GO" id="GO:0009986">
    <property type="term" value="C:cell surface"/>
    <property type="evidence" value="ECO:0007669"/>
    <property type="project" value="TreeGrafter"/>
</dbReference>
<dbReference type="PANTHER" id="PTHR24046">
    <property type="entry name" value="SIGNAL PEPTIDE, CUB AND EGF-LIKE DOMAIN-CONTAINING"/>
    <property type="match status" value="1"/>
</dbReference>
<proteinExistence type="predicted"/>
<dbReference type="SMART" id="SM00261">
    <property type="entry name" value="FU"/>
    <property type="match status" value="4"/>
</dbReference>
<dbReference type="InterPro" id="IPR052071">
    <property type="entry name" value="SCUB_EGF-like_domain"/>
</dbReference>
<dbReference type="PROSITE" id="PS00022">
    <property type="entry name" value="EGF_1"/>
    <property type="match status" value="1"/>
</dbReference>
<dbReference type="PROSITE" id="PS50026">
    <property type="entry name" value="EGF_3"/>
    <property type="match status" value="1"/>
</dbReference>
<dbReference type="SMART" id="SM00208">
    <property type="entry name" value="TNFR"/>
    <property type="match status" value="9"/>
</dbReference>
<keyword evidence="5" id="KW-1185">Reference proteome</keyword>
<name>A0AAV4JKW5_9GAST</name>
<dbReference type="GO" id="GO:0005615">
    <property type="term" value="C:extracellular space"/>
    <property type="evidence" value="ECO:0007669"/>
    <property type="project" value="TreeGrafter"/>
</dbReference>
<dbReference type="InterPro" id="IPR011641">
    <property type="entry name" value="Tyr-kin_ephrin_A/B_rcpt-like"/>
</dbReference>
<dbReference type="GO" id="GO:0007165">
    <property type="term" value="P:signal transduction"/>
    <property type="evidence" value="ECO:0007669"/>
    <property type="project" value="TreeGrafter"/>
</dbReference>
<dbReference type="InterPro" id="IPR009030">
    <property type="entry name" value="Growth_fac_rcpt_cys_sf"/>
</dbReference>
<keyword evidence="1" id="KW-0245">EGF-like domain</keyword>
<keyword evidence="1" id="KW-1015">Disulfide bond</keyword>
<keyword evidence="2" id="KW-0812">Transmembrane</keyword>
<keyword evidence="2" id="KW-1133">Transmembrane helix</keyword>
<dbReference type="InterPro" id="IPR000742">
    <property type="entry name" value="EGF"/>
</dbReference>
<evidence type="ECO:0000256" key="2">
    <source>
        <dbReference type="SAM" id="Phobius"/>
    </source>
</evidence>
<organism evidence="4 5">
    <name type="scientific">Elysia marginata</name>
    <dbReference type="NCBI Taxonomy" id="1093978"/>
    <lineage>
        <taxon>Eukaryota</taxon>
        <taxon>Metazoa</taxon>
        <taxon>Spiralia</taxon>
        <taxon>Lophotrochozoa</taxon>
        <taxon>Mollusca</taxon>
        <taxon>Gastropoda</taxon>
        <taxon>Heterobranchia</taxon>
        <taxon>Euthyneura</taxon>
        <taxon>Panpulmonata</taxon>
        <taxon>Sacoglossa</taxon>
        <taxon>Placobranchoidea</taxon>
        <taxon>Plakobranchidae</taxon>
        <taxon>Elysia</taxon>
    </lineage>
</organism>
<dbReference type="InterPro" id="IPR006212">
    <property type="entry name" value="Furin_repeat"/>
</dbReference>
<evidence type="ECO:0000256" key="1">
    <source>
        <dbReference type="PROSITE-ProRule" id="PRU00076"/>
    </source>
</evidence>
<evidence type="ECO:0000313" key="4">
    <source>
        <dbReference type="EMBL" id="GFS23418.1"/>
    </source>
</evidence>
<feature type="transmembrane region" description="Helical" evidence="2">
    <location>
        <begin position="1672"/>
        <end position="1698"/>
    </location>
</feature>